<dbReference type="PANTHER" id="PTHR31247">
    <property type="entry name" value="TRANSMEMBRANE PROTEIN 198 FAMILY MEMBER"/>
    <property type="match status" value="1"/>
</dbReference>
<evidence type="ECO:0000313" key="9">
    <source>
        <dbReference type="EMBL" id="ORX83955.1"/>
    </source>
</evidence>
<keyword evidence="3 7" id="KW-0812">Transmembrane</keyword>
<name>A0A1Y1XE02_9FUNG</name>
<evidence type="ECO:0000256" key="4">
    <source>
        <dbReference type="ARBA" id="ARBA00022989"/>
    </source>
</evidence>
<sequence>MVVSIVSGLIGGFLFACLWKLGLLAIGGLGGFALSMFILSLKDGLLITNSTARYVFIGVFVVVGMVLIFFFEKPILIVGTALIGSYSLVVGVDYFVRTGFTQQLLDFLNGRGETFYHTTGAVYGMLASLAILFLVGVFVQFKTYSGRSEK</sequence>
<protein>
    <recommendedName>
        <fullName evidence="6">Transmembrane protein 198</fullName>
    </recommendedName>
</protein>
<keyword evidence="10" id="KW-1185">Reference proteome</keyword>
<feature type="transmembrane region" description="Helical" evidence="7">
    <location>
        <begin position="51"/>
        <end position="70"/>
    </location>
</feature>
<evidence type="ECO:0000256" key="3">
    <source>
        <dbReference type="ARBA" id="ARBA00022692"/>
    </source>
</evidence>
<evidence type="ECO:0000256" key="5">
    <source>
        <dbReference type="ARBA" id="ARBA00023136"/>
    </source>
</evidence>
<accession>A0A1Y1XE02</accession>
<evidence type="ECO:0000256" key="7">
    <source>
        <dbReference type="SAM" id="Phobius"/>
    </source>
</evidence>
<dbReference type="InterPro" id="IPR040236">
    <property type="entry name" value="TMEM198"/>
</dbReference>
<comment type="caution">
    <text evidence="9">The sequence shown here is derived from an EMBL/GenBank/DDBJ whole genome shotgun (WGS) entry which is preliminary data.</text>
</comment>
<dbReference type="STRING" id="1314790.A0A1Y1XE02"/>
<dbReference type="GO" id="GO:0005886">
    <property type="term" value="C:plasma membrane"/>
    <property type="evidence" value="ECO:0007669"/>
    <property type="project" value="TreeGrafter"/>
</dbReference>
<dbReference type="AlphaFoldDB" id="A0A1Y1XE02"/>
<reference evidence="9 10" key="1">
    <citation type="submission" date="2016-07" db="EMBL/GenBank/DDBJ databases">
        <title>Pervasive Adenine N6-methylation of Active Genes in Fungi.</title>
        <authorList>
            <consortium name="DOE Joint Genome Institute"/>
            <person name="Mondo S.J."/>
            <person name="Dannebaum R.O."/>
            <person name="Kuo R.C."/>
            <person name="Labutti K."/>
            <person name="Haridas S."/>
            <person name="Kuo A."/>
            <person name="Salamov A."/>
            <person name="Ahrendt S.R."/>
            <person name="Lipzen A."/>
            <person name="Sullivan W."/>
            <person name="Andreopoulos W.B."/>
            <person name="Clum A."/>
            <person name="Lindquist E."/>
            <person name="Daum C."/>
            <person name="Ramamoorthy G.K."/>
            <person name="Gryganskyi A."/>
            <person name="Culley D."/>
            <person name="Magnuson J.K."/>
            <person name="James T.Y."/>
            <person name="O'Malley M.A."/>
            <person name="Stajich J.E."/>
            <person name="Spatafora J.W."/>
            <person name="Visel A."/>
            <person name="Grigoriev I.V."/>
        </authorList>
    </citation>
    <scope>NUCLEOTIDE SEQUENCE [LARGE SCALE GENOMIC DNA]</scope>
    <source>
        <strain evidence="9 10">CBS 931.73</strain>
    </source>
</reference>
<keyword evidence="5 7" id="KW-0472">Membrane</keyword>
<feature type="transmembrane region" description="Helical" evidence="7">
    <location>
        <begin position="12"/>
        <end position="39"/>
    </location>
</feature>
<dbReference type="Pfam" id="PF13886">
    <property type="entry name" value="TM7S3_TM198"/>
    <property type="match status" value="1"/>
</dbReference>
<comment type="similarity">
    <text evidence="2">Belongs to the TMEM198 family.</text>
</comment>
<feature type="transmembrane region" description="Helical" evidence="7">
    <location>
        <begin position="75"/>
        <end position="96"/>
    </location>
</feature>
<evidence type="ECO:0000259" key="8">
    <source>
        <dbReference type="Pfam" id="PF13886"/>
    </source>
</evidence>
<dbReference type="EMBL" id="MCFE01000624">
    <property type="protein sequence ID" value="ORX83955.1"/>
    <property type="molecule type" value="Genomic_DNA"/>
</dbReference>
<evidence type="ECO:0000256" key="2">
    <source>
        <dbReference type="ARBA" id="ARBA00006244"/>
    </source>
</evidence>
<feature type="transmembrane region" description="Helical" evidence="7">
    <location>
        <begin position="116"/>
        <end position="141"/>
    </location>
</feature>
<evidence type="ECO:0000256" key="1">
    <source>
        <dbReference type="ARBA" id="ARBA00004141"/>
    </source>
</evidence>
<feature type="domain" description="TM7S3/TM198-like" evidence="8">
    <location>
        <begin position="1"/>
        <end position="141"/>
    </location>
</feature>
<organism evidence="9 10">
    <name type="scientific">Basidiobolus meristosporus CBS 931.73</name>
    <dbReference type="NCBI Taxonomy" id="1314790"/>
    <lineage>
        <taxon>Eukaryota</taxon>
        <taxon>Fungi</taxon>
        <taxon>Fungi incertae sedis</taxon>
        <taxon>Zoopagomycota</taxon>
        <taxon>Entomophthoromycotina</taxon>
        <taxon>Basidiobolomycetes</taxon>
        <taxon>Basidiobolales</taxon>
        <taxon>Basidiobolaceae</taxon>
        <taxon>Basidiobolus</taxon>
    </lineage>
</organism>
<gene>
    <name evidence="9" type="ORF">K493DRAFT_320176</name>
</gene>
<dbReference type="OrthoDB" id="102260at2759"/>
<dbReference type="Proteomes" id="UP000193498">
    <property type="component" value="Unassembled WGS sequence"/>
</dbReference>
<dbReference type="PANTHER" id="PTHR31247:SF5">
    <property type="entry name" value="DUF4203 DOMAIN-CONTAINING PROTEIN"/>
    <property type="match status" value="1"/>
</dbReference>
<evidence type="ECO:0000256" key="6">
    <source>
        <dbReference type="ARBA" id="ARBA00049737"/>
    </source>
</evidence>
<comment type="subcellular location">
    <subcellularLocation>
        <location evidence="1">Membrane</location>
        <topology evidence="1">Multi-pass membrane protein</topology>
    </subcellularLocation>
</comment>
<dbReference type="InParanoid" id="A0A1Y1XE02"/>
<keyword evidence="4 7" id="KW-1133">Transmembrane helix</keyword>
<proteinExistence type="inferred from homology"/>
<dbReference type="InterPro" id="IPR025256">
    <property type="entry name" value="TM7S3/TM198-like_dom"/>
</dbReference>
<evidence type="ECO:0000313" key="10">
    <source>
        <dbReference type="Proteomes" id="UP000193498"/>
    </source>
</evidence>